<dbReference type="Gene3D" id="2.60.120.620">
    <property type="entry name" value="q2cbj1_9rhob like domain"/>
    <property type="match status" value="1"/>
</dbReference>
<dbReference type="InterPro" id="IPR008775">
    <property type="entry name" value="Phytyl_CoA_dOase-like"/>
</dbReference>
<dbReference type="AlphaFoldDB" id="A0A6B1G634"/>
<protein>
    <submittedName>
        <fullName evidence="1">Phytanoyl-CoA dioxygenase family protein</fullName>
    </submittedName>
</protein>
<evidence type="ECO:0000313" key="1">
    <source>
        <dbReference type="EMBL" id="MYH63837.1"/>
    </source>
</evidence>
<dbReference type="GO" id="GO:0016706">
    <property type="term" value="F:2-oxoglutarate-dependent dioxygenase activity"/>
    <property type="evidence" value="ECO:0007669"/>
    <property type="project" value="UniProtKB-ARBA"/>
</dbReference>
<reference evidence="1" key="1">
    <citation type="submission" date="2019-09" db="EMBL/GenBank/DDBJ databases">
        <title>Characterisation of the sponge microbiome using genome-centric metagenomics.</title>
        <authorList>
            <person name="Engelberts J.P."/>
            <person name="Robbins S.J."/>
            <person name="De Goeij J.M."/>
            <person name="Aranda M."/>
            <person name="Bell S.C."/>
            <person name="Webster N.S."/>
        </authorList>
    </citation>
    <scope>NUCLEOTIDE SEQUENCE</scope>
    <source>
        <strain evidence="1">SB0675_bin_29</strain>
    </source>
</reference>
<dbReference type="EMBL" id="VYDA01000688">
    <property type="protein sequence ID" value="MYH63837.1"/>
    <property type="molecule type" value="Genomic_DNA"/>
</dbReference>
<organism evidence="1">
    <name type="scientific">Caldilineaceae bacterium SB0675_bin_29</name>
    <dbReference type="NCBI Taxonomy" id="2605266"/>
    <lineage>
        <taxon>Bacteria</taxon>
        <taxon>Bacillati</taxon>
        <taxon>Chloroflexota</taxon>
        <taxon>Caldilineae</taxon>
        <taxon>Caldilineales</taxon>
        <taxon>Caldilineaceae</taxon>
    </lineage>
</organism>
<gene>
    <name evidence="1" type="ORF">F4148_19520</name>
</gene>
<name>A0A6B1G634_9CHLR</name>
<keyword evidence="1" id="KW-0560">Oxidoreductase</keyword>
<comment type="caution">
    <text evidence="1">The sequence shown here is derived from an EMBL/GenBank/DDBJ whole genome shotgun (WGS) entry which is preliminary data.</text>
</comment>
<keyword evidence="1" id="KW-0223">Dioxygenase</keyword>
<accession>A0A6B1G634</accession>
<dbReference type="SUPFAM" id="SSF51197">
    <property type="entry name" value="Clavaminate synthase-like"/>
    <property type="match status" value="1"/>
</dbReference>
<sequence>MNQEWRKQIEETAVLNLGQVLEGEELDYFRTMFDTDRSDYRYFWHDYGHHQFVNYDALVTTPRFDELIRHPRILPAIEELMGGPVCFGEIGLRYMGPYDGQLHRGWHRDKPHWPEHPLRMDYVQLMVYLTDVDESTHCISFSPESIHQPLLMDQQAQLARGGIYDLHGPAGTCALFNVAALHTATTRPTSSERKTVQIYYGHRDRAPLSNDSGIPVALWRDNPDPETRAFYGVLNQRTRIYMDAFGREASQP</sequence>
<proteinExistence type="predicted"/>
<dbReference type="Pfam" id="PF05721">
    <property type="entry name" value="PhyH"/>
    <property type="match status" value="1"/>
</dbReference>